<reference evidence="2 3" key="1">
    <citation type="journal article" date="2022" name="G3 (Bethesda)">
        <title>Enemy or ally: a genomic approach to elucidate the lifestyle of Phyllosticta citrichinaensis.</title>
        <authorList>
            <person name="Buijs V.A."/>
            <person name="Groenewald J.Z."/>
            <person name="Haridas S."/>
            <person name="LaButti K.M."/>
            <person name="Lipzen A."/>
            <person name="Martin F.M."/>
            <person name="Barry K."/>
            <person name="Grigoriev I.V."/>
            <person name="Crous P.W."/>
            <person name="Seidl M.F."/>
        </authorList>
    </citation>
    <scope>NUCLEOTIDE SEQUENCE [LARGE SCALE GENOMIC DNA]</scope>
    <source>
        <strain evidence="2 3">CBS 129764</strain>
    </source>
</reference>
<proteinExistence type="predicted"/>
<keyword evidence="3" id="KW-1185">Reference proteome</keyword>
<organism evidence="2 3">
    <name type="scientific">Phyllosticta citrichinensis</name>
    <dbReference type="NCBI Taxonomy" id="1130410"/>
    <lineage>
        <taxon>Eukaryota</taxon>
        <taxon>Fungi</taxon>
        <taxon>Dikarya</taxon>
        <taxon>Ascomycota</taxon>
        <taxon>Pezizomycotina</taxon>
        <taxon>Dothideomycetes</taxon>
        <taxon>Dothideomycetes incertae sedis</taxon>
        <taxon>Botryosphaeriales</taxon>
        <taxon>Phyllostictaceae</taxon>
        <taxon>Phyllosticta</taxon>
    </lineage>
</organism>
<accession>A0ABR1Y4J8</accession>
<evidence type="ECO:0000256" key="1">
    <source>
        <dbReference type="SAM" id="MobiDB-lite"/>
    </source>
</evidence>
<name>A0ABR1Y4J8_9PEZI</name>
<protein>
    <submittedName>
        <fullName evidence="2">Uncharacterized protein</fullName>
    </submittedName>
</protein>
<evidence type="ECO:0000313" key="3">
    <source>
        <dbReference type="Proteomes" id="UP001456524"/>
    </source>
</evidence>
<feature type="region of interest" description="Disordered" evidence="1">
    <location>
        <begin position="168"/>
        <end position="203"/>
    </location>
</feature>
<evidence type="ECO:0000313" key="2">
    <source>
        <dbReference type="EMBL" id="KAK8175987.1"/>
    </source>
</evidence>
<sequence length="203" mass="22041">MASRPSGQAPDLTSLSKSRACLVESHYSCTFAGFLEIPRLRPEEAFYFAENALKALVQLKDEFPHLPLQKVRAALENQNGIANERKRSNDKNVFHNITEGVINNTRAVLRDEAKSAAPDAASEDLTHTEEHVGAGEYADAGEHIVVAMEPAATEAAATDAAEAAVVAEDDVDNSDSSQCSLFNERSRNRKRADSVVDIQNTTT</sequence>
<comment type="caution">
    <text evidence="2">The sequence shown here is derived from an EMBL/GenBank/DDBJ whole genome shotgun (WGS) entry which is preliminary data.</text>
</comment>
<dbReference type="EMBL" id="JBBWUH010000002">
    <property type="protein sequence ID" value="KAK8175987.1"/>
    <property type="molecule type" value="Genomic_DNA"/>
</dbReference>
<gene>
    <name evidence="2" type="ORF">IWX90DRAFT_412471</name>
</gene>
<dbReference type="Proteomes" id="UP001456524">
    <property type="component" value="Unassembled WGS sequence"/>
</dbReference>
<feature type="compositionally biased region" description="Polar residues" evidence="1">
    <location>
        <begin position="174"/>
        <end position="183"/>
    </location>
</feature>